<dbReference type="InterPro" id="IPR045462">
    <property type="entry name" value="aa-tRNA-synth_I_cd-bd"/>
</dbReference>
<dbReference type="PANTHER" id="PTHR43311:SF2">
    <property type="entry name" value="GLUTAMATE--TRNA LIGASE, MITOCHONDRIAL-RELATED"/>
    <property type="match status" value="1"/>
</dbReference>
<comment type="caution">
    <text evidence="10">Lacks conserved residue(s) required for the propagation of feature annotation.</text>
</comment>
<feature type="short sequence motif" description="'KMSKS' region" evidence="10">
    <location>
        <begin position="249"/>
        <end position="253"/>
    </location>
</feature>
<keyword evidence="4 10" id="KW-0963">Cytoplasm</keyword>
<evidence type="ECO:0000259" key="11">
    <source>
        <dbReference type="Pfam" id="PF00749"/>
    </source>
</evidence>
<dbReference type="InterPro" id="IPR000924">
    <property type="entry name" value="Glu/Gln-tRNA-synth"/>
</dbReference>
<evidence type="ECO:0000256" key="3">
    <source>
        <dbReference type="ARBA" id="ARBA00011245"/>
    </source>
</evidence>
<comment type="function">
    <text evidence="10">Catalyzes the attachment of glutamate to tRNA(Glu) in a two-step reaction: glutamate is first activated by ATP to form Glu-AMP and then transferred to the acceptor end of tRNA(Glu).</text>
</comment>
<dbReference type="PRINTS" id="PR00987">
    <property type="entry name" value="TRNASYNTHGLU"/>
</dbReference>
<dbReference type="EC" id="6.1.1.17" evidence="10"/>
<dbReference type="SUPFAM" id="SSF52374">
    <property type="entry name" value="Nucleotidylyl transferase"/>
    <property type="match status" value="1"/>
</dbReference>
<dbReference type="HAMAP" id="MF_00022">
    <property type="entry name" value="Glu_tRNA_synth_type1"/>
    <property type="match status" value="1"/>
</dbReference>
<dbReference type="InterPro" id="IPR049940">
    <property type="entry name" value="GluQ/Sye"/>
</dbReference>
<dbReference type="InterPro" id="IPR004527">
    <property type="entry name" value="Glu-tRNA-ligase_bac/mito"/>
</dbReference>
<feature type="domain" description="Aminoacyl-tRNA synthetase class I anticodon-binding" evidence="12">
    <location>
        <begin position="332"/>
        <end position="496"/>
    </location>
</feature>
<comment type="subunit">
    <text evidence="3 10">Monomer.</text>
</comment>
<evidence type="ECO:0000256" key="6">
    <source>
        <dbReference type="ARBA" id="ARBA00022741"/>
    </source>
</evidence>
<dbReference type="Proteomes" id="UP000034201">
    <property type="component" value="Unassembled WGS sequence"/>
</dbReference>
<name>A0A0G1YZ96_9BACT</name>
<dbReference type="GO" id="GO:0000049">
    <property type="term" value="F:tRNA binding"/>
    <property type="evidence" value="ECO:0007669"/>
    <property type="project" value="InterPro"/>
</dbReference>
<sequence>MVRTRYAPSPTGPFHIGAARAALFGYAFAKNSGGAFVVRIEDTDLERSDKEYERDIFENLHWLGIVPDESPEMGGSWAPYRQTERTETYARYARMLLDRGAAFYCFHSEGELERERKELMDAKKPPVHVCEYRSMAREEQEMMREVKESAIIRFKTPVGKTIVFSDLIRGGISFESDILGDFSLAKKLSVPLYNFAVVVDDHEMEITHVIRGEDHIPNTPKQILIIEALEFLRPQYAHLPLILGPDRSKLSKRHGAASVGEYRREGYLPDALFNFIALLGWSPGSDKEIMSREEIVRLFSLERVGKSGAIFDIAKLDWMNGEYIRKKSSAELTKLCTPYLEDFLKFSISPDGKAIEDPRQSRDNNQFSKEYIESIIALEQPRIKKLSEIGERVEYFFRDPVYDKELLRWKSMENSAIRESLDKSYNLISSFSVKKAAISKEEIEKSFLEMIGAGDKGSVLWPLRVALTGKKASPGPFEILSVIPKKTALKRIKAAILLVS</sequence>
<dbReference type="PATRIC" id="fig|1618608.3.peg.556"/>
<gene>
    <name evidence="10" type="primary">gltX</name>
    <name evidence="13" type="ORF">UY61_C0037G0005</name>
</gene>
<dbReference type="Gene3D" id="3.40.50.620">
    <property type="entry name" value="HUPs"/>
    <property type="match status" value="1"/>
</dbReference>
<reference evidence="13 14" key="1">
    <citation type="journal article" date="2015" name="Nature">
        <title>rRNA introns, odd ribosomes, and small enigmatic genomes across a large radiation of phyla.</title>
        <authorList>
            <person name="Brown C.T."/>
            <person name="Hug L.A."/>
            <person name="Thomas B.C."/>
            <person name="Sharon I."/>
            <person name="Castelle C.J."/>
            <person name="Singh A."/>
            <person name="Wilkins M.J."/>
            <person name="Williams K.H."/>
            <person name="Banfield J.F."/>
        </authorList>
    </citation>
    <scope>NUCLEOTIDE SEQUENCE [LARGE SCALE GENOMIC DNA]</scope>
</reference>
<evidence type="ECO:0000256" key="9">
    <source>
        <dbReference type="ARBA" id="ARBA00023146"/>
    </source>
</evidence>
<evidence type="ECO:0000256" key="4">
    <source>
        <dbReference type="ARBA" id="ARBA00022490"/>
    </source>
</evidence>
<protein>
    <recommendedName>
        <fullName evidence="10">Glutamate--tRNA ligase</fullName>
        <ecNumber evidence="10">6.1.1.17</ecNumber>
    </recommendedName>
    <alternativeName>
        <fullName evidence="10">Glutamyl-tRNA synthetase</fullName>
        <shortName evidence="10">GluRS</shortName>
    </alternativeName>
</protein>
<dbReference type="Pfam" id="PF00749">
    <property type="entry name" value="tRNA-synt_1c"/>
    <property type="match status" value="1"/>
</dbReference>
<evidence type="ECO:0000313" key="14">
    <source>
        <dbReference type="Proteomes" id="UP000034201"/>
    </source>
</evidence>
<comment type="caution">
    <text evidence="13">The sequence shown here is derived from an EMBL/GenBank/DDBJ whole genome shotgun (WGS) entry which is preliminary data.</text>
</comment>
<evidence type="ECO:0000256" key="7">
    <source>
        <dbReference type="ARBA" id="ARBA00022840"/>
    </source>
</evidence>
<dbReference type="EMBL" id="LCQQ01000037">
    <property type="protein sequence ID" value="KKW20327.1"/>
    <property type="molecule type" value="Genomic_DNA"/>
</dbReference>
<dbReference type="InterPro" id="IPR020751">
    <property type="entry name" value="aa-tRNA-synth_I_codon-bd_sub2"/>
</dbReference>
<accession>A0A0G1YZ96</accession>
<keyword evidence="8 10" id="KW-0648">Protein biosynthesis</keyword>
<keyword evidence="6 10" id="KW-0547">Nucleotide-binding</keyword>
<dbReference type="Pfam" id="PF19269">
    <property type="entry name" value="Anticodon_2"/>
    <property type="match status" value="1"/>
</dbReference>
<comment type="subcellular location">
    <subcellularLocation>
        <location evidence="1 10">Cytoplasm</location>
    </subcellularLocation>
</comment>
<comment type="similarity">
    <text evidence="2 10">Belongs to the class-I aminoacyl-tRNA synthetase family. Glutamate--tRNA ligase type 1 subfamily.</text>
</comment>
<evidence type="ECO:0000256" key="5">
    <source>
        <dbReference type="ARBA" id="ARBA00022598"/>
    </source>
</evidence>
<dbReference type="GO" id="GO:0006424">
    <property type="term" value="P:glutamyl-tRNA aminoacylation"/>
    <property type="evidence" value="ECO:0007669"/>
    <property type="project" value="UniProtKB-UniRule"/>
</dbReference>
<comment type="catalytic activity">
    <reaction evidence="10">
        <text>tRNA(Glu) + L-glutamate + ATP = L-glutamyl-tRNA(Glu) + AMP + diphosphate</text>
        <dbReference type="Rhea" id="RHEA:23540"/>
        <dbReference type="Rhea" id="RHEA-COMP:9663"/>
        <dbReference type="Rhea" id="RHEA-COMP:9680"/>
        <dbReference type="ChEBI" id="CHEBI:29985"/>
        <dbReference type="ChEBI" id="CHEBI:30616"/>
        <dbReference type="ChEBI" id="CHEBI:33019"/>
        <dbReference type="ChEBI" id="CHEBI:78442"/>
        <dbReference type="ChEBI" id="CHEBI:78520"/>
        <dbReference type="ChEBI" id="CHEBI:456215"/>
        <dbReference type="EC" id="6.1.1.17"/>
    </reaction>
</comment>
<dbReference type="FunFam" id="3.40.50.620:FF:000007">
    <property type="entry name" value="Glutamate--tRNA ligase"/>
    <property type="match status" value="1"/>
</dbReference>
<proteinExistence type="inferred from homology"/>
<feature type="domain" description="Glutamyl/glutaminyl-tRNA synthetase class Ib catalytic" evidence="11">
    <location>
        <begin position="1"/>
        <end position="318"/>
    </location>
</feature>
<evidence type="ECO:0000256" key="8">
    <source>
        <dbReference type="ARBA" id="ARBA00022917"/>
    </source>
</evidence>
<dbReference type="Gene3D" id="1.10.10.350">
    <property type="match status" value="1"/>
</dbReference>
<keyword evidence="9 10" id="KW-0030">Aminoacyl-tRNA synthetase</keyword>
<dbReference type="NCBIfam" id="TIGR00464">
    <property type="entry name" value="gltX_bact"/>
    <property type="match status" value="1"/>
</dbReference>
<organism evidence="13 14">
    <name type="scientific">Candidatus Adlerbacteria bacterium GW2011_GWC1_50_9</name>
    <dbReference type="NCBI Taxonomy" id="1618608"/>
    <lineage>
        <taxon>Bacteria</taxon>
        <taxon>Candidatus Adleribacteriota</taxon>
    </lineage>
</organism>
<dbReference type="AlphaFoldDB" id="A0A0G1YZ96"/>
<dbReference type="GO" id="GO:0008270">
    <property type="term" value="F:zinc ion binding"/>
    <property type="evidence" value="ECO:0007669"/>
    <property type="project" value="InterPro"/>
</dbReference>
<evidence type="ECO:0000256" key="1">
    <source>
        <dbReference type="ARBA" id="ARBA00004496"/>
    </source>
</evidence>
<dbReference type="InterPro" id="IPR014729">
    <property type="entry name" value="Rossmann-like_a/b/a_fold"/>
</dbReference>
<dbReference type="GO" id="GO:0005829">
    <property type="term" value="C:cytosol"/>
    <property type="evidence" value="ECO:0007669"/>
    <property type="project" value="TreeGrafter"/>
</dbReference>
<keyword evidence="5 10" id="KW-0436">Ligase</keyword>
<feature type="short sequence motif" description="'HIGH' region" evidence="10">
    <location>
        <begin position="8"/>
        <end position="18"/>
    </location>
</feature>
<dbReference type="InterPro" id="IPR033910">
    <property type="entry name" value="GluRS_core"/>
</dbReference>
<dbReference type="GO" id="GO:0004818">
    <property type="term" value="F:glutamate-tRNA ligase activity"/>
    <property type="evidence" value="ECO:0007669"/>
    <property type="project" value="UniProtKB-UniRule"/>
</dbReference>
<dbReference type="InterPro" id="IPR020058">
    <property type="entry name" value="Glu/Gln-tRNA-synth_Ib_cat-dom"/>
</dbReference>
<dbReference type="CDD" id="cd00808">
    <property type="entry name" value="GluRS_core"/>
    <property type="match status" value="1"/>
</dbReference>
<dbReference type="InterPro" id="IPR008925">
    <property type="entry name" value="aa_tRNA-synth_I_cd-bd_sf"/>
</dbReference>
<keyword evidence="7 10" id="KW-0067">ATP-binding</keyword>
<evidence type="ECO:0000256" key="2">
    <source>
        <dbReference type="ARBA" id="ARBA00007894"/>
    </source>
</evidence>
<evidence type="ECO:0000313" key="13">
    <source>
        <dbReference type="EMBL" id="KKW20327.1"/>
    </source>
</evidence>
<evidence type="ECO:0000259" key="12">
    <source>
        <dbReference type="Pfam" id="PF19269"/>
    </source>
</evidence>
<dbReference type="GO" id="GO:0005524">
    <property type="term" value="F:ATP binding"/>
    <property type="evidence" value="ECO:0007669"/>
    <property type="project" value="UniProtKB-UniRule"/>
</dbReference>
<dbReference type="SUPFAM" id="SSF48163">
    <property type="entry name" value="An anticodon-binding domain of class I aminoacyl-tRNA synthetases"/>
    <property type="match status" value="1"/>
</dbReference>
<feature type="binding site" evidence="10">
    <location>
        <position position="252"/>
    </location>
    <ligand>
        <name>ATP</name>
        <dbReference type="ChEBI" id="CHEBI:30616"/>
    </ligand>
</feature>
<evidence type="ECO:0000256" key="10">
    <source>
        <dbReference type="HAMAP-Rule" id="MF_00022"/>
    </source>
</evidence>
<dbReference type="PANTHER" id="PTHR43311">
    <property type="entry name" value="GLUTAMATE--TRNA LIGASE"/>
    <property type="match status" value="1"/>
</dbReference>